<dbReference type="InterPro" id="IPR050312">
    <property type="entry name" value="IolE/XylAMocC-like"/>
</dbReference>
<evidence type="ECO:0000313" key="3">
    <source>
        <dbReference type="Proteomes" id="UP001596505"/>
    </source>
</evidence>
<sequence>MKKGLSDAVFIPEWGTQKFLSEAKNAGFNGVELNIRESEGDLTLNTIPSEARQVAQMAEEFGLKVYSLTTGLLNHYALSSEDSKLREQGEEIALHMIEVAAEMGTEVIQLVPGTVTPETSYEKSYSLAQESLSRLAQKASSYNVIIAIENVCNKFLPSAFEFTRFIDEIGHPSLKAYFDNGNALVTGYSEQFISLLGDRIVAMHLKDYRIKAGDFVPILEGDTNWPVLIKAINDIPYTGHIIATPQYPYACQGYLEHLAKNTSASLTAVFELTENEIYR</sequence>
<dbReference type="EMBL" id="JBHTCO010000007">
    <property type="protein sequence ID" value="MFC7392963.1"/>
    <property type="molecule type" value="Genomic_DNA"/>
</dbReference>
<dbReference type="Pfam" id="PF01261">
    <property type="entry name" value="AP_endonuc_2"/>
    <property type="match status" value="1"/>
</dbReference>
<dbReference type="InterPro" id="IPR013022">
    <property type="entry name" value="Xyl_isomerase-like_TIM-brl"/>
</dbReference>
<organism evidence="2 3">
    <name type="scientific">Scopulibacillus cellulosilyticus</name>
    <dbReference type="NCBI Taxonomy" id="2665665"/>
    <lineage>
        <taxon>Bacteria</taxon>
        <taxon>Bacillati</taxon>
        <taxon>Bacillota</taxon>
        <taxon>Bacilli</taxon>
        <taxon>Bacillales</taxon>
        <taxon>Sporolactobacillaceae</taxon>
        <taxon>Scopulibacillus</taxon>
    </lineage>
</organism>
<reference evidence="3" key="1">
    <citation type="journal article" date="2019" name="Int. J. Syst. Evol. Microbiol.">
        <title>The Global Catalogue of Microorganisms (GCM) 10K type strain sequencing project: providing services to taxonomists for standard genome sequencing and annotation.</title>
        <authorList>
            <consortium name="The Broad Institute Genomics Platform"/>
            <consortium name="The Broad Institute Genome Sequencing Center for Infectious Disease"/>
            <person name="Wu L."/>
            <person name="Ma J."/>
        </authorList>
    </citation>
    <scope>NUCLEOTIDE SEQUENCE [LARGE SCALE GENOMIC DNA]</scope>
    <source>
        <strain evidence="3">CGMCC 1.16305</strain>
    </source>
</reference>
<dbReference type="PANTHER" id="PTHR12110">
    <property type="entry name" value="HYDROXYPYRUVATE ISOMERASE"/>
    <property type="match status" value="1"/>
</dbReference>
<dbReference type="GO" id="GO:0016853">
    <property type="term" value="F:isomerase activity"/>
    <property type="evidence" value="ECO:0007669"/>
    <property type="project" value="UniProtKB-KW"/>
</dbReference>
<dbReference type="SUPFAM" id="SSF51658">
    <property type="entry name" value="Xylose isomerase-like"/>
    <property type="match status" value="1"/>
</dbReference>
<protein>
    <submittedName>
        <fullName evidence="2">Sugar phosphate isomerase/epimerase family protein</fullName>
    </submittedName>
</protein>
<feature type="domain" description="Xylose isomerase-like TIM barrel" evidence="1">
    <location>
        <begin position="21"/>
        <end position="244"/>
    </location>
</feature>
<evidence type="ECO:0000259" key="1">
    <source>
        <dbReference type="Pfam" id="PF01261"/>
    </source>
</evidence>
<gene>
    <name evidence="2" type="ORF">ACFQRG_08200</name>
</gene>
<proteinExistence type="predicted"/>
<accession>A0ABW2Q009</accession>
<dbReference type="RefSeq" id="WP_380965395.1">
    <property type="nucleotide sequence ID" value="NZ_JBHTCO010000007.1"/>
</dbReference>
<dbReference type="Gene3D" id="3.20.20.150">
    <property type="entry name" value="Divalent-metal-dependent TIM barrel enzymes"/>
    <property type="match status" value="1"/>
</dbReference>
<dbReference type="PANTHER" id="PTHR12110:SF41">
    <property type="entry name" value="INOSOSE DEHYDRATASE"/>
    <property type="match status" value="1"/>
</dbReference>
<dbReference type="InterPro" id="IPR036237">
    <property type="entry name" value="Xyl_isomerase-like_sf"/>
</dbReference>
<comment type="caution">
    <text evidence="2">The sequence shown here is derived from an EMBL/GenBank/DDBJ whole genome shotgun (WGS) entry which is preliminary data.</text>
</comment>
<keyword evidence="2" id="KW-0413">Isomerase</keyword>
<evidence type="ECO:0000313" key="2">
    <source>
        <dbReference type="EMBL" id="MFC7392963.1"/>
    </source>
</evidence>
<keyword evidence="3" id="KW-1185">Reference proteome</keyword>
<name>A0ABW2Q009_9BACL</name>
<dbReference type="Proteomes" id="UP001596505">
    <property type="component" value="Unassembled WGS sequence"/>
</dbReference>